<feature type="transmembrane region" description="Helical" evidence="9">
    <location>
        <begin position="409"/>
        <end position="431"/>
    </location>
</feature>
<accession>A0ABM1K6C2</accession>
<evidence type="ECO:0000313" key="12">
    <source>
        <dbReference type="Proteomes" id="UP000694871"/>
    </source>
</evidence>
<reference evidence="13" key="1">
    <citation type="submission" date="2025-08" db="UniProtKB">
        <authorList>
            <consortium name="RefSeq"/>
        </authorList>
    </citation>
    <scope>IDENTIFICATION</scope>
</reference>
<dbReference type="GeneID" id="107112606"/>
<evidence type="ECO:0000259" key="10">
    <source>
        <dbReference type="Pfam" id="PF08016"/>
    </source>
</evidence>
<keyword evidence="3 9" id="KW-0812">Transmembrane</keyword>
<feature type="region of interest" description="Disordered" evidence="8">
    <location>
        <begin position="702"/>
        <end position="780"/>
    </location>
</feature>
<organism evidence="12 13">
    <name type="scientific">Gekko japonicus</name>
    <name type="common">Schlegel's Japanese gecko</name>
    <dbReference type="NCBI Taxonomy" id="146911"/>
    <lineage>
        <taxon>Eukaryota</taxon>
        <taxon>Metazoa</taxon>
        <taxon>Chordata</taxon>
        <taxon>Craniata</taxon>
        <taxon>Vertebrata</taxon>
        <taxon>Euteleostomi</taxon>
        <taxon>Lepidosauria</taxon>
        <taxon>Squamata</taxon>
        <taxon>Bifurcata</taxon>
        <taxon>Gekkota</taxon>
        <taxon>Gekkonidae</taxon>
        <taxon>Gekkoninae</taxon>
        <taxon>Gekko</taxon>
    </lineage>
</organism>
<dbReference type="InterPro" id="IPR003915">
    <property type="entry name" value="PKD_2"/>
</dbReference>
<dbReference type="PANTHER" id="PTHR10877:SF47">
    <property type="entry name" value="POLYCYSTIN-2-LIKE PROTEIN 2"/>
    <property type="match status" value="1"/>
</dbReference>
<dbReference type="InterPro" id="IPR027359">
    <property type="entry name" value="Volt_channel_dom_sf"/>
</dbReference>
<gene>
    <name evidence="13" type="primary">LOC107112606</name>
</gene>
<dbReference type="Pfam" id="PF08016">
    <property type="entry name" value="PKD_channel"/>
    <property type="match status" value="1"/>
</dbReference>
<dbReference type="Pfam" id="PF20519">
    <property type="entry name" value="Polycystin_dom"/>
    <property type="match status" value="1"/>
</dbReference>
<dbReference type="Gene3D" id="1.10.287.70">
    <property type="match status" value="1"/>
</dbReference>
<evidence type="ECO:0000256" key="7">
    <source>
        <dbReference type="ARBA" id="ARBA00023273"/>
    </source>
</evidence>
<keyword evidence="12" id="KW-1185">Reference proteome</keyword>
<dbReference type="InterPro" id="IPR013122">
    <property type="entry name" value="PKD1_2_channel"/>
</dbReference>
<feature type="transmembrane region" description="Helical" evidence="9">
    <location>
        <begin position="471"/>
        <end position="492"/>
    </location>
</feature>
<dbReference type="RefSeq" id="XP_015269259.1">
    <property type="nucleotide sequence ID" value="XM_015413773.1"/>
</dbReference>
<evidence type="ECO:0000256" key="1">
    <source>
        <dbReference type="ARBA" id="ARBA00004272"/>
    </source>
</evidence>
<sequence length="845" mass="97649">MSEMSDWNRNGVTKPRLSRSRELEMKTTLQELLLYIIFLTDLCILTFGMVSTDMYYLNKVMSTLFLETPLSEADDTDFKSIASVTDFWKYVEGPLLDGLYWDTFYPSSTTPIHPGSSTSHIYYENLLLGVAQVRQLKIRNDTCSIYPSFRAFMKECYGPYRYTSEDKEPFGLKNDTEWRYSIAKSLSLWHWGRIGLYSNGGFTFTLPKSKNASIDKLSYLKEHGWLTRGTRVVFIDFSMYNANVNLFCIVRLVLEFPATGGILPSWQFYSVKLLRYVTYYDYFLASCEVIFCLFILNFIIQECLKIKTLKKEYVKNAWNWLDVLLILLSVFAIAFNVYRTMEVTRLMENLLSNSFAYPDFYFLAFWQTRYNNMISVNVFFAWIKIFKYISFNKTMTQLSSTLSRCAKDIIGFAIMFFIIFFAYAQLGYLVFGSQVDEFSTFQNCIFTQFRIVLGDFNFASIEQANRILGPIYFITFVFFVFFVLLNMFLAIINDTYSEVKADFSVIPSREFEISDLIRQSYNKALVKLKLKSASQTDLYTVRHKEMRGHWPTKAARKQMPRERHSDPEKEQSPEPDMSHREEGEFLSDEKVEDISVPQPASRLFKAEDFHYHVTNKDPTLSQENVQASSVTFMQCSAIVVVQPKSDLAMSTLPSPSGSPSDYQYWCPDEQDRPDNYPYYYLKSPTPRRHHYDRLRHFEHPDHLRISDHTRRSRSMTLTRSVAPDQPPELSRPREAPKCSPSGPGLHSPTDDSIPADLTQPRRSSSPMSISDNLDSGDLKLNVPHISNELQASGSISPTEGPKAHAWLRGTSLQPDVKFRIEDLPFDGEGLFHSTTDEALKAVDDS</sequence>
<protein>
    <submittedName>
        <fullName evidence="13">Polycystic kidney disease 2-like 2 protein</fullName>
    </submittedName>
</protein>
<feature type="transmembrane region" description="Helical" evidence="9">
    <location>
        <begin position="373"/>
        <end position="389"/>
    </location>
</feature>
<evidence type="ECO:0000313" key="13">
    <source>
        <dbReference type="RefSeq" id="XP_015269259.1"/>
    </source>
</evidence>
<feature type="domain" description="Polycystin" evidence="11">
    <location>
        <begin position="77"/>
        <end position="274"/>
    </location>
</feature>
<dbReference type="InterPro" id="IPR046791">
    <property type="entry name" value="Polycystin_dom"/>
</dbReference>
<dbReference type="Proteomes" id="UP000694871">
    <property type="component" value="Unplaced"/>
</dbReference>
<evidence type="ECO:0000256" key="6">
    <source>
        <dbReference type="ARBA" id="ARBA00023180"/>
    </source>
</evidence>
<dbReference type="PRINTS" id="PR01433">
    <property type="entry name" value="POLYCYSTIN2"/>
</dbReference>
<name>A0ABM1K6C2_GEKJA</name>
<feature type="transmembrane region" description="Helical" evidence="9">
    <location>
        <begin position="320"/>
        <end position="338"/>
    </location>
</feature>
<evidence type="ECO:0000256" key="4">
    <source>
        <dbReference type="ARBA" id="ARBA00022989"/>
    </source>
</evidence>
<keyword evidence="4 9" id="KW-1133">Transmembrane helix</keyword>
<feature type="compositionally biased region" description="Polar residues" evidence="8">
    <location>
        <begin position="760"/>
        <end position="773"/>
    </location>
</feature>
<comment type="subcellular location">
    <subcellularLocation>
        <location evidence="1">Cell projection</location>
        <location evidence="1">Cilium membrane</location>
        <topology evidence="1">Multi-pass membrane protein</topology>
    </subcellularLocation>
</comment>
<evidence type="ECO:0000256" key="8">
    <source>
        <dbReference type="SAM" id="MobiDB-lite"/>
    </source>
</evidence>
<evidence type="ECO:0000259" key="11">
    <source>
        <dbReference type="Pfam" id="PF20519"/>
    </source>
</evidence>
<dbReference type="SUPFAM" id="SSF81324">
    <property type="entry name" value="Voltage-gated potassium channels"/>
    <property type="match status" value="1"/>
</dbReference>
<feature type="compositionally biased region" description="Basic and acidic residues" evidence="8">
    <location>
        <begin position="559"/>
        <end position="589"/>
    </location>
</feature>
<feature type="region of interest" description="Disordered" evidence="8">
    <location>
        <begin position="547"/>
        <end position="589"/>
    </location>
</feature>
<keyword evidence="7" id="KW-0966">Cell projection</keyword>
<evidence type="ECO:0000256" key="9">
    <source>
        <dbReference type="SAM" id="Phobius"/>
    </source>
</evidence>
<dbReference type="PANTHER" id="PTHR10877">
    <property type="entry name" value="POLYCYSTIN FAMILY MEMBER"/>
    <property type="match status" value="1"/>
</dbReference>
<evidence type="ECO:0000256" key="2">
    <source>
        <dbReference type="ARBA" id="ARBA00007200"/>
    </source>
</evidence>
<proteinExistence type="inferred from homology"/>
<evidence type="ECO:0000256" key="5">
    <source>
        <dbReference type="ARBA" id="ARBA00023136"/>
    </source>
</evidence>
<feature type="transmembrane region" description="Helical" evidence="9">
    <location>
        <begin position="32"/>
        <end position="57"/>
    </location>
</feature>
<dbReference type="InterPro" id="IPR051223">
    <property type="entry name" value="Polycystin"/>
</dbReference>
<dbReference type="Gene3D" id="1.20.120.350">
    <property type="entry name" value="Voltage-gated potassium channels. Chain C"/>
    <property type="match status" value="1"/>
</dbReference>
<keyword evidence="6" id="KW-0325">Glycoprotein</keyword>
<keyword evidence="5 9" id="KW-0472">Membrane</keyword>
<comment type="similarity">
    <text evidence="2">Belongs to the polycystin family.</text>
</comment>
<feature type="domain" description="Polycystin cation channel PKD1/PKD2" evidence="10">
    <location>
        <begin position="275"/>
        <end position="499"/>
    </location>
</feature>
<feature type="transmembrane region" description="Helical" evidence="9">
    <location>
        <begin position="279"/>
        <end position="300"/>
    </location>
</feature>
<evidence type="ECO:0000256" key="3">
    <source>
        <dbReference type="ARBA" id="ARBA00022692"/>
    </source>
</evidence>